<sequence length="27" mass="2942">MLQAKQLPVDLPWLASPVARLPLAGQK</sequence>
<comment type="caution">
    <text evidence="1">The sequence shown here is derived from an EMBL/GenBank/DDBJ whole genome shotgun (WGS) entry which is preliminary data.</text>
</comment>
<proteinExistence type="predicted"/>
<evidence type="ECO:0000313" key="1">
    <source>
        <dbReference type="EMBL" id="CBI00664.1"/>
    </source>
</evidence>
<accession>E6Q0F5</accession>
<dbReference type="EMBL" id="CABN01000161">
    <property type="protein sequence ID" value="CBI00664.1"/>
    <property type="molecule type" value="Genomic_DNA"/>
</dbReference>
<protein>
    <submittedName>
        <fullName evidence="1">Uncharacterized protein</fullName>
    </submittedName>
</protein>
<organism evidence="1">
    <name type="scientific">mine drainage metagenome</name>
    <dbReference type="NCBI Taxonomy" id="410659"/>
    <lineage>
        <taxon>unclassified sequences</taxon>
        <taxon>metagenomes</taxon>
        <taxon>ecological metagenomes</taxon>
    </lineage>
</organism>
<name>E6Q0F5_9ZZZZ</name>
<reference evidence="1" key="1">
    <citation type="submission" date="2009-10" db="EMBL/GenBank/DDBJ databases">
        <title>Diversity of trophic interactions inside an arsenic-rich microbial ecosystem.</title>
        <authorList>
            <person name="Bertin P.N."/>
            <person name="Heinrich-Salmeron A."/>
            <person name="Pelletier E."/>
            <person name="Goulhen-Chollet F."/>
            <person name="Arsene-Ploetze F."/>
            <person name="Gallien S."/>
            <person name="Calteau A."/>
            <person name="Vallenet D."/>
            <person name="Casiot C."/>
            <person name="Chane-Woon-Ming B."/>
            <person name="Giloteaux L."/>
            <person name="Barakat M."/>
            <person name="Bonnefoy V."/>
            <person name="Bruneel O."/>
            <person name="Chandler M."/>
            <person name="Cleiss J."/>
            <person name="Duran R."/>
            <person name="Elbaz-Poulichet F."/>
            <person name="Fonknechten N."/>
            <person name="Lauga B."/>
            <person name="Mornico D."/>
            <person name="Ortet P."/>
            <person name="Schaeffer C."/>
            <person name="Siguier P."/>
            <person name="Alexander Thil Smith A."/>
            <person name="Van Dorsselaer A."/>
            <person name="Weissenbach J."/>
            <person name="Medigue C."/>
            <person name="Le Paslier D."/>
        </authorList>
    </citation>
    <scope>NUCLEOTIDE SEQUENCE</scope>
</reference>
<dbReference type="AlphaFoldDB" id="E6Q0F5"/>
<gene>
    <name evidence="1" type="ORF">CARN3_0217</name>
</gene>